<evidence type="ECO:0000313" key="1">
    <source>
        <dbReference type="EMBL" id="MEQ2233949.1"/>
    </source>
</evidence>
<sequence length="114" mass="12886">MHIYPIYIGVPQGSVLEPLSYILLVFGSADFLSHFDPWKKSTSSGQHRKYSRTQPAHFNPFIFRKEIQPDNKPFSPCITKVRAVSSLSTQSEACSQCSGLHQGCHMLVVFMVRI</sequence>
<protein>
    <submittedName>
        <fullName evidence="1">Uncharacterized protein</fullName>
    </submittedName>
</protein>
<dbReference type="Proteomes" id="UP001482620">
    <property type="component" value="Unassembled WGS sequence"/>
</dbReference>
<gene>
    <name evidence="1" type="ORF">ILYODFUR_026980</name>
</gene>
<name>A0ABV0TMC1_9TELE</name>
<dbReference type="EMBL" id="JAHRIQ010038244">
    <property type="protein sequence ID" value="MEQ2233949.1"/>
    <property type="molecule type" value="Genomic_DNA"/>
</dbReference>
<organism evidence="1 2">
    <name type="scientific">Ilyodon furcidens</name>
    <name type="common">goldbreast splitfin</name>
    <dbReference type="NCBI Taxonomy" id="33524"/>
    <lineage>
        <taxon>Eukaryota</taxon>
        <taxon>Metazoa</taxon>
        <taxon>Chordata</taxon>
        <taxon>Craniata</taxon>
        <taxon>Vertebrata</taxon>
        <taxon>Euteleostomi</taxon>
        <taxon>Actinopterygii</taxon>
        <taxon>Neopterygii</taxon>
        <taxon>Teleostei</taxon>
        <taxon>Neoteleostei</taxon>
        <taxon>Acanthomorphata</taxon>
        <taxon>Ovalentaria</taxon>
        <taxon>Atherinomorphae</taxon>
        <taxon>Cyprinodontiformes</taxon>
        <taxon>Goodeidae</taxon>
        <taxon>Ilyodon</taxon>
    </lineage>
</organism>
<evidence type="ECO:0000313" key="2">
    <source>
        <dbReference type="Proteomes" id="UP001482620"/>
    </source>
</evidence>
<reference evidence="1 2" key="1">
    <citation type="submission" date="2021-06" db="EMBL/GenBank/DDBJ databases">
        <authorList>
            <person name="Palmer J.M."/>
        </authorList>
    </citation>
    <scope>NUCLEOTIDE SEQUENCE [LARGE SCALE GENOMIC DNA]</scope>
    <source>
        <strain evidence="2">if_2019</strain>
        <tissue evidence="1">Muscle</tissue>
    </source>
</reference>
<keyword evidence="2" id="KW-1185">Reference proteome</keyword>
<comment type="caution">
    <text evidence="1">The sequence shown here is derived from an EMBL/GenBank/DDBJ whole genome shotgun (WGS) entry which is preliminary data.</text>
</comment>
<accession>A0ABV0TMC1</accession>
<proteinExistence type="predicted"/>